<protein>
    <submittedName>
        <fullName evidence="2">Leo1-like protein-domain-containing protein</fullName>
    </submittedName>
</protein>
<feature type="compositionally biased region" description="Acidic residues" evidence="1">
    <location>
        <begin position="451"/>
        <end position="469"/>
    </location>
</feature>
<evidence type="ECO:0000256" key="1">
    <source>
        <dbReference type="SAM" id="MobiDB-lite"/>
    </source>
</evidence>
<feature type="compositionally biased region" description="Polar residues" evidence="1">
    <location>
        <begin position="228"/>
        <end position="238"/>
    </location>
</feature>
<feature type="region of interest" description="Disordered" evidence="1">
    <location>
        <begin position="329"/>
        <end position="469"/>
    </location>
</feature>
<dbReference type="PANTHER" id="PTHR23146:SF0">
    <property type="entry name" value="RNA POLYMERASE-ASSOCIATED PROTEIN LEO1"/>
    <property type="match status" value="1"/>
</dbReference>
<gene>
    <name evidence="2" type="ORF">BCR39DRAFT_546684</name>
</gene>
<feature type="compositionally biased region" description="Basic residues" evidence="1">
    <location>
        <begin position="397"/>
        <end position="408"/>
    </location>
</feature>
<dbReference type="PANTHER" id="PTHR23146">
    <property type="entry name" value="LEO1 PROTEIN"/>
    <property type="match status" value="1"/>
</dbReference>
<dbReference type="GO" id="GO:0006368">
    <property type="term" value="P:transcription elongation by RNA polymerase II"/>
    <property type="evidence" value="ECO:0007669"/>
    <property type="project" value="InterPro"/>
</dbReference>
<dbReference type="InterPro" id="IPR007149">
    <property type="entry name" value="Leo1"/>
</dbReference>
<dbReference type="AlphaFoldDB" id="A0A1Y2AQG1"/>
<feature type="compositionally biased region" description="Low complexity" evidence="1">
    <location>
        <begin position="25"/>
        <end position="35"/>
    </location>
</feature>
<evidence type="ECO:0000313" key="2">
    <source>
        <dbReference type="EMBL" id="ORY24457.1"/>
    </source>
</evidence>
<dbReference type="GO" id="GO:0032968">
    <property type="term" value="P:positive regulation of transcription elongation by RNA polymerase II"/>
    <property type="evidence" value="ECO:0007669"/>
    <property type="project" value="TreeGrafter"/>
</dbReference>
<feature type="compositionally biased region" description="Basic residues" evidence="1">
    <location>
        <begin position="332"/>
        <end position="344"/>
    </location>
</feature>
<dbReference type="GO" id="GO:1990269">
    <property type="term" value="F:RNA polymerase II C-terminal domain phosphoserine binding"/>
    <property type="evidence" value="ECO:0007669"/>
    <property type="project" value="TreeGrafter"/>
</dbReference>
<dbReference type="STRING" id="71784.A0A1Y2AQG1"/>
<feature type="compositionally biased region" description="Acidic residues" evidence="1">
    <location>
        <begin position="49"/>
        <end position="68"/>
    </location>
</feature>
<feature type="compositionally biased region" description="Basic and acidic residues" evidence="1">
    <location>
        <begin position="363"/>
        <end position="374"/>
    </location>
</feature>
<feature type="region of interest" description="Disordered" evidence="1">
    <location>
        <begin position="1"/>
        <end position="93"/>
    </location>
</feature>
<feature type="compositionally biased region" description="Acidic residues" evidence="1">
    <location>
        <begin position="375"/>
        <end position="393"/>
    </location>
</feature>
<dbReference type="OrthoDB" id="20844at2759"/>
<dbReference type="FunCoup" id="A0A1Y2AQG1">
    <property type="interactions" value="152"/>
</dbReference>
<dbReference type="Proteomes" id="UP000193986">
    <property type="component" value="Unassembled WGS sequence"/>
</dbReference>
<feature type="compositionally biased region" description="Low complexity" evidence="1">
    <location>
        <begin position="239"/>
        <end position="249"/>
    </location>
</feature>
<name>A0A1Y2AQG1_9TREE</name>
<comment type="caution">
    <text evidence="2">The sequence shown here is derived from an EMBL/GenBank/DDBJ whole genome shotgun (WGS) entry which is preliminary data.</text>
</comment>
<sequence>MSDNGLADDLFGESEGGTPPPVPSPIASSSKSPLPDEGSPTSPVPKVEDGDEDDEEEGKDLFGDDEEEPRAASRGRSSSATPQSERNPLEYEEEDAAVEHTIEETWVNLAVPQWPKMHATDGKVWHLKLPAYVNIDAKPYDSAYYRATLDEEEIDGRTDPIAAKSRMLGVRNTIRWKWGIGPNDEPARESNARMLRWSDGSVSLQLGSDLFDVAASQGATLARPTDTAPETESQRLPLSQSSAPAQPAGASSTTFLCVAAPTERVLVTETAIAGQLSLLPTSMTSKTYMELVKHVGQQHVKHARMKLLDEVSDPSKVNELLLKASGISVPKPKSRASGTRKAKRRNIDYDSASDGGYASNEPRASRATKDRDAGDYDEDDGFVVADTDEEESDGGQSRRKSKKGRKRRGSDESLDEMEEMERKIEAREREKKRARKEKGGSAKKKSREYVSESEGEEEEEDMDMDVESE</sequence>
<organism evidence="2 3">
    <name type="scientific">Naematelia encephala</name>
    <dbReference type="NCBI Taxonomy" id="71784"/>
    <lineage>
        <taxon>Eukaryota</taxon>
        <taxon>Fungi</taxon>
        <taxon>Dikarya</taxon>
        <taxon>Basidiomycota</taxon>
        <taxon>Agaricomycotina</taxon>
        <taxon>Tremellomycetes</taxon>
        <taxon>Tremellales</taxon>
        <taxon>Naemateliaceae</taxon>
        <taxon>Naematelia</taxon>
    </lineage>
</organism>
<proteinExistence type="predicted"/>
<dbReference type="GO" id="GO:0016593">
    <property type="term" value="C:Cdc73/Paf1 complex"/>
    <property type="evidence" value="ECO:0007669"/>
    <property type="project" value="InterPro"/>
</dbReference>
<feature type="region of interest" description="Disordered" evidence="1">
    <location>
        <begin position="220"/>
        <end position="249"/>
    </location>
</feature>
<keyword evidence="3" id="KW-1185">Reference proteome</keyword>
<feature type="compositionally biased region" description="Basic residues" evidence="1">
    <location>
        <begin position="432"/>
        <end position="446"/>
    </location>
</feature>
<dbReference type="InParanoid" id="A0A1Y2AQG1"/>
<dbReference type="Pfam" id="PF04004">
    <property type="entry name" value="Leo1"/>
    <property type="match status" value="1"/>
</dbReference>
<feature type="compositionally biased region" description="Basic and acidic residues" evidence="1">
    <location>
        <begin position="420"/>
        <end position="431"/>
    </location>
</feature>
<reference evidence="2 3" key="1">
    <citation type="submission" date="2016-07" db="EMBL/GenBank/DDBJ databases">
        <title>Pervasive Adenine N6-methylation of Active Genes in Fungi.</title>
        <authorList>
            <consortium name="DOE Joint Genome Institute"/>
            <person name="Mondo S.J."/>
            <person name="Dannebaum R.O."/>
            <person name="Kuo R.C."/>
            <person name="Labutti K."/>
            <person name="Haridas S."/>
            <person name="Kuo A."/>
            <person name="Salamov A."/>
            <person name="Ahrendt S.R."/>
            <person name="Lipzen A."/>
            <person name="Sullivan W."/>
            <person name="Andreopoulos W.B."/>
            <person name="Clum A."/>
            <person name="Lindquist E."/>
            <person name="Daum C."/>
            <person name="Ramamoorthy G.K."/>
            <person name="Gryganskyi A."/>
            <person name="Culley D."/>
            <person name="Magnuson J.K."/>
            <person name="James T.Y."/>
            <person name="O'Malley M.A."/>
            <person name="Stajich J.E."/>
            <person name="Spatafora J.W."/>
            <person name="Visel A."/>
            <person name="Grigoriev I.V."/>
        </authorList>
    </citation>
    <scope>NUCLEOTIDE SEQUENCE [LARGE SCALE GENOMIC DNA]</scope>
    <source>
        <strain evidence="2 3">68-887.2</strain>
    </source>
</reference>
<evidence type="ECO:0000313" key="3">
    <source>
        <dbReference type="Proteomes" id="UP000193986"/>
    </source>
</evidence>
<dbReference type="EMBL" id="MCFC01000067">
    <property type="protein sequence ID" value="ORY24457.1"/>
    <property type="molecule type" value="Genomic_DNA"/>
</dbReference>
<accession>A0A1Y2AQG1</accession>